<dbReference type="Proteomes" id="UP000612893">
    <property type="component" value="Unassembled WGS sequence"/>
</dbReference>
<sequence>MKLVIAIVQGEDAGQTVQALSGAGISVTRFASSGGFLQQGNATLLIGVEEERVELVVQLIRENCRERNRYLTPMPPMVEPGEMFMPYPVEVQVGGATIFVVNVEQFERL</sequence>
<dbReference type="AlphaFoldDB" id="A0A934K4J0"/>
<keyword evidence="1" id="KW-0675">Receptor</keyword>
<accession>A0A934K4J0</accession>
<dbReference type="InterPro" id="IPR011322">
    <property type="entry name" value="N-reg_PII-like_a/b"/>
</dbReference>
<dbReference type="InterPro" id="IPR015867">
    <property type="entry name" value="N-reg_PII/ATP_PRibTrfase_C"/>
</dbReference>
<dbReference type="EMBL" id="JAEKNR010000045">
    <property type="protein sequence ID" value="MBJ7597212.1"/>
    <property type="molecule type" value="Genomic_DNA"/>
</dbReference>
<gene>
    <name evidence="1" type="ORF">JF922_03885</name>
</gene>
<dbReference type="SUPFAM" id="SSF54913">
    <property type="entry name" value="GlnB-like"/>
    <property type="match status" value="1"/>
</dbReference>
<dbReference type="Pfam" id="PF06153">
    <property type="entry name" value="CdAMP_rec"/>
    <property type="match status" value="1"/>
</dbReference>
<proteinExistence type="predicted"/>
<dbReference type="PANTHER" id="PTHR38456">
    <property type="entry name" value="CYCLIC DI-AMP RECEPTOR A"/>
    <property type="match status" value="1"/>
</dbReference>
<dbReference type="RefSeq" id="WP_338199268.1">
    <property type="nucleotide sequence ID" value="NZ_JAEKNR010000045.1"/>
</dbReference>
<dbReference type="Gene3D" id="3.30.70.120">
    <property type="match status" value="1"/>
</dbReference>
<evidence type="ECO:0000313" key="2">
    <source>
        <dbReference type="Proteomes" id="UP000612893"/>
    </source>
</evidence>
<name>A0A934K4J0_9BACT</name>
<evidence type="ECO:0000313" key="1">
    <source>
        <dbReference type="EMBL" id="MBJ7597212.1"/>
    </source>
</evidence>
<organism evidence="1 2">
    <name type="scientific">Candidatus Nephthysia bennettiae</name>
    <dbReference type="NCBI Taxonomy" id="3127016"/>
    <lineage>
        <taxon>Bacteria</taxon>
        <taxon>Bacillati</taxon>
        <taxon>Candidatus Dormiibacterota</taxon>
        <taxon>Candidatus Dormibacteria</taxon>
        <taxon>Candidatus Dormibacterales</taxon>
        <taxon>Candidatus Dormibacteraceae</taxon>
        <taxon>Candidatus Nephthysia</taxon>
    </lineage>
</organism>
<protein>
    <submittedName>
        <fullName evidence="1">Cyclic-di-AMP receptor</fullName>
    </submittedName>
</protein>
<comment type="caution">
    <text evidence="1">The sequence shown here is derived from an EMBL/GenBank/DDBJ whole genome shotgun (WGS) entry which is preliminary data.</text>
</comment>
<dbReference type="PANTHER" id="PTHR38456:SF1">
    <property type="entry name" value="CYCLIC DI-AMP RECEPTOR A"/>
    <property type="match status" value="1"/>
</dbReference>
<reference evidence="1" key="1">
    <citation type="submission" date="2020-10" db="EMBL/GenBank/DDBJ databases">
        <title>Ca. Dormibacterota MAGs.</title>
        <authorList>
            <person name="Montgomery K."/>
        </authorList>
    </citation>
    <scope>NUCLEOTIDE SEQUENCE [LARGE SCALE GENOMIC DNA]</scope>
    <source>
        <strain evidence="1">SC8812_S17_10</strain>
    </source>
</reference>
<dbReference type="InterPro" id="IPR010375">
    <property type="entry name" value="CdAMP_rec"/>
</dbReference>
<keyword evidence="2" id="KW-1185">Reference proteome</keyword>